<protein>
    <submittedName>
        <fullName evidence="2">Uncharacterized protein</fullName>
    </submittedName>
</protein>
<sequence>MVGLMQHKVPFMRSRRRQRAVVERLRPDDFDDVRYKVEMVRTSIVDAPSDDDDGGGFSRGELLELAFVGSVFLLVLGACVVVGLTGDVVDFSRGALLYLLPILLLPLAWLVALHAWEKHALERPPRAAHQHRRHSAVAASK</sequence>
<proteinExistence type="predicted"/>
<feature type="transmembrane region" description="Helical" evidence="1">
    <location>
        <begin position="96"/>
        <end position="116"/>
    </location>
</feature>
<dbReference type="EnsemblProtists" id="PYU1_T004363">
    <property type="protein sequence ID" value="PYU1_T004363"/>
    <property type="gene ID" value="PYU1_G004353"/>
</dbReference>
<organism evidence="2 3">
    <name type="scientific">Globisporangium ultimum (strain ATCC 200006 / CBS 805.95 / DAOM BR144)</name>
    <name type="common">Pythium ultimum</name>
    <dbReference type="NCBI Taxonomy" id="431595"/>
    <lineage>
        <taxon>Eukaryota</taxon>
        <taxon>Sar</taxon>
        <taxon>Stramenopiles</taxon>
        <taxon>Oomycota</taxon>
        <taxon>Peronosporomycetes</taxon>
        <taxon>Pythiales</taxon>
        <taxon>Pythiaceae</taxon>
        <taxon>Globisporangium</taxon>
    </lineage>
</organism>
<reference evidence="2" key="3">
    <citation type="submission" date="2015-02" db="UniProtKB">
        <authorList>
            <consortium name="EnsemblProtists"/>
        </authorList>
    </citation>
    <scope>IDENTIFICATION</scope>
    <source>
        <strain evidence="2">DAOM BR144</strain>
    </source>
</reference>
<dbReference type="InParanoid" id="K3WHC1"/>
<dbReference type="OMA" id="VCYKMEI"/>
<keyword evidence="3" id="KW-1185">Reference proteome</keyword>
<dbReference type="HOGENOM" id="CLU_152256_0_0_1"/>
<keyword evidence="1" id="KW-0812">Transmembrane</keyword>
<reference evidence="3" key="1">
    <citation type="journal article" date="2010" name="Genome Biol.">
        <title>Genome sequence of the necrotrophic plant pathogen Pythium ultimum reveals original pathogenicity mechanisms and effector repertoire.</title>
        <authorList>
            <person name="Levesque C.A."/>
            <person name="Brouwer H."/>
            <person name="Cano L."/>
            <person name="Hamilton J.P."/>
            <person name="Holt C."/>
            <person name="Huitema E."/>
            <person name="Raffaele S."/>
            <person name="Robideau G.P."/>
            <person name="Thines M."/>
            <person name="Win J."/>
            <person name="Zerillo M.M."/>
            <person name="Beakes G.W."/>
            <person name="Boore J.L."/>
            <person name="Busam D."/>
            <person name="Dumas B."/>
            <person name="Ferriera S."/>
            <person name="Fuerstenberg S.I."/>
            <person name="Gachon C.M."/>
            <person name="Gaulin E."/>
            <person name="Govers F."/>
            <person name="Grenville-Briggs L."/>
            <person name="Horner N."/>
            <person name="Hostetler J."/>
            <person name="Jiang R.H."/>
            <person name="Johnson J."/>
            <person name="Krajaejun T."/>
            <person name="Lin H."/>
            <person name="Meijer H.J."/>
            <person name="Moore B."/>
            <person name="Morris P."/>
            <person name="Phuntmart V."/>
            <person name="Puiu D."/>
            <person name="Shetty J."/>
            <person name="Stajich J.E."/>
            <person name="Tripathy S."/>
            <person name="Wawra S."/>
            <person name="van West P."/>
            <person name="Whitty B.R."/>
            <person name="Coutinho P.M."/>
            <person name="Henrissat B."/>
            <person name="Martin F."/>
            <person name="Thomas P.D."/>
            <person name="Tyler B.M."/>
            <person name="De Vries R.P."/>
            <person name="Kamoun S."/>
            <person name="Yandell M."/>
            <person name="Tisserat N."/>
            <person name="Buell C.R."/>
        </authorList>
    </citation>
    <scope>NUCLEOTIDE SEQUENCE</scope>
    <source>
        <strain evidence="3">DAOM:BR144</strain>
    </source>
</reference>
<dbReference type="eggNOG" id="ENOG502T32P">
    <property type="taxonomic scope" value="Eukaryota"/>
</dbReference>
<evidence type="ECO:0000313" key="3">
    <source>
        <dbReference type="Proteomes" id="UP000019132"/>
    </source>
</evidence>
<dbReference type="AlphaFoldDB" id="K3WHC1"/>
<dbReference type="VEuPathDB" id="FungiDB:PYU1_G004353"/>
<keyword evidence="1" id="KW-0472">Membrane</keyword>
<evidence type="ECO:0000313" key="2">
    <source>
        <dbReference type="EnsemblProtists" id="PYU1_T004363"/>
    </source>
</evidence>
<name>K3WHC1_GLOUD</name>
<reference evidence="3" key="2">
    <citation type="submission" date="2010-04" db="EMBL/GenBank/DDBJ databases">
        <authorList>
            <person name="Buell R."/>
            <person name="Hamilton J."/>
            <person name="Hostetler J."/>
        </authorList>
    </citation>
    <scope>NUCLEOTIDE SEQUENCE [LARGE SCALE GENOMIC DNA]</scope>
    <source>
        <strain evidence="3">DAOM:BR144</strain>
    </source>
</reference>
<feature type="transmembrane region" description="Helical" evidence="1">
    <location>
        <begin position="65"/>
        <end position="84"/>
    </location>
</feature>
<evidence type="ECO:0000256" key="1">
    <source>
        <dbReference type="SAM" id="Phobius"/>
    </source>
</evidence>
<dbReference type="Proteomes" id="UP000019132">
    <property type="component" value="Unassembled WGS sequence"/>
</dbReference>
<accession>K3WHC1</accession>
<keyword evidence="1" id="KW-1133">Transmembrane helix</keyword>
<dbReference type="EMBL" id="GL376631">
    <property type="status" value="NOT_ANNOTATED_CDS"/>
    <property type="molecule type" value="Genomic_DNA"/>
</dbReference>